<dbReference type="EC" id="1.-.-.-" evidence="2"/>
<dbReference type="InterPro" id="IPR007138">
    <property type="entry name" value="ABM_dom"/>
</dbReference>
<dbReference type="PANTHER" id="PTHR33336">
    <property type="entry name" value="QUINOL MONOOXYGENASE YGIN-RELATED"/>
    <property type="match status" value="1"/>
</dbReference>
<keyword evidence="2" id="KW-0560">Oxidoreductase</keyword>
<dbReference type="InterPro" id="IPR011008">
    <property type="entry name" value="Dimeric_a/b-barrel"/>
</dbReference>
<protein>
    <submittedName>
        <fullName evidence="2">Quinol monooxygenase</fullName>
        <ecNumber evidence="2">1.-.-.-</ecNumber>
    </submittedName>
</protein>
<dbReference type="GO" id="GO:0004497">
    <property type="term" value="F:monooxygenase activity"/>
    <property type="evidence" value="ECO:0007669"/>
    <property type="project" value="UniProtKB-KW"/>
</dbReference>
<dbReference type="Proteomes" id="UP001498469">
    <property type="component" value="Unassembled WGS sequence"/>
</dbReference>
<evidence type="ECO:0000313" key="3">
    <source>
        <dbReference type="Proteomes" id="UP001498469"/>
    </source>
</evidence>
<keyword evidence="3" id="KW-1185">Reference proteome</keyword>
<accession>A0ABU7UV34</accession>
<proteinExistence type="predicted"/>
<reference evidence="2 3" key="1">
    <citation type="submission" date="2023-11" db="EMBL/GenBank/DDBJ databases">
        <title>Draft genome sequence of a psychrophilic Clostridium strain from permafrost water brine.</title>
        <authorList>
            <person name="Shcherbakova V.A."/>
            <person name="Trubitsyn V.E."/>
            <person name="Zakharyuk A.G."/>
        </authorList>
    </citation>
    <scope>NUCLEOTIDE SEQUENCE [LARGE SCALE GENOMIC DNA]</scope>
    <source>
        <strain evidence="2 3">14F</strain>
    </source>
</reference>
<dbReference type="Pfam" id="PF03992">
    <property type="entry name" value="ABM"/>
    <property type="match status" value="1"/>
</dbReference>
<dbReference type="RefSeq" id="WP_331703043.1">
    <property type="nucleotide sequence ID" value="NZ_JAZHFS010000046.1"/>
</dbReference>
<gene>
    <name evidence="2" type="ORF">SJI18_23630</name>
</gene>
<evidence type="ECO:0000313" key="2">
    <source>
        <dbReference type="EMBL" id="MEF2115273.1"/>
    </source>
</evidence>
<comment type="caution">
    <text evidence="2">The sequence shown here is derived from an EMBL/GenBank/DDBJ whole genome shotgun (WGS) entry which is preliminary data.</text>
</comment>
<dbReference type="PANTHER" id="PTHR33336:SF15">
    <property type="entry name" value="ABM DOMAIN-CONTAINING PROTEIN"/>
    <property type="match status" value="1"/>
</dbReference>
<dbReference type="PROSITE" id="PS51725">
    <property type="entry name" value="ABM"/>
    <property type="match status" value="1"/>
</dbReference>
<dbReference type="EMBL" id="JAZHFS010000046">
    <property type="protein sequence ID" value="MEF2115273.1"/>
    <property type="molecule type" value="Genomic_DNA"/>
</dbReference>
<sequence length="91" mass="10778">MAQHELKNDKINDFIHSLKPLIDETRCSHAGCVNYELFQDLDNPALMTMIEEWKDQDALDKHMQSPLFKKTIAEFVEYLKAPVRINRYQRV</sequence>
<organism evidence="2 3">
    <name type="scientific">Clostridium frigoriphilum</name>
    <dbReference type="NCBI Taxonomy" id="443253"/>
    <lineage>
        <taxon>Bacteria</taxon>
        <taxon>Bacillati</taxon>
        <taxon>Bacillota</taxon>
        <taxon>Clostridia</taxon>
        <taxon>Eubacteriales</taxon>
        <taxon>Clostridiaceae</taxon>
        <taxon>Clostridium</taxon>
    </lineage>
</organism>
<dbReference type="Gene3D" id="3.30.70.100">
    <property type="match status" value="1"/>
</dbReference>
<name>A0ABU7UV34_9CLOT</name>
<dbReference type="SUPFAM" id="SSF54909">
    <property type="entry name" value="Dimeric alpha+beta barrel"/>
    <property type="match status" value="1"/>
</dbReference>
<evidence type="ECO:0000259" key="1">
    <source>
        <dbReference type="PROSITE" id="PS51725"/>
    </source>
</evidence>
<feature type="domain" description="ABM" evidence="1">
    <location>
        <begin position="1"/>
        <end position="88"/>
    </location>
</feature>
<keyword evidence="2" id="KW-0503">Monooxygenase</keyword>
<dbReference type="InterPro" id="IPR050744">
    <property type="entry name" value="AI-2_Isomerase_LsrG"/>
</dbReference>